<accession>A0AAE1BVR8</accession>
<dbReference type="EMBL" id="JAWQEG010005633">
    <property type="protein sequence ID" value="KAK3857343.1"/>
    <property type="molecule type" value="Genomic_DNA"/>
</dbReference>
<proteinExistence type="predicted"/>
<dbReference type="AlphaFoldDB" id="A0AAE1BVR8"/>
<comment type="caution">
    <text evidence="1">The sequence shown here is derived from an EMBL/GenBank/DDBJ whole genome shotgun (WGS) entry which is preliminary data.</text>
</comment>
<keyword evidence="2" id="KW-1185">Reference proteome</keyword>
<name>A0AAE1BVR8_PETCI</name>
<sequence length="109" mass="12218">MKEATRILHFFLTSSNLLSSILHCIIHSPRHLHARLLTSSILLSNILHHHQFTSSTPSLLNSSILLSSIHHHHLFTSSTTSTLLPSTLSSVCFPSPPPHLPFRTLEEEE</sequence>
<organism evidence="1 2">
    <name type="scientific">Petrolisthes cinctipes</name>
    <name type="common">Flat porcelain crab</name>
    <dbReference type="NCBI Taxonomy" id="88211"/>
    <lineage>
        <taxon>Eukaryota</taxon>
        <taxon>Metazoa</taxon>
        <taxon>Ecdysozoa</taxon>
        <taxon>Arthropoda</taxon>
        <taxon>Crustacea</taxon>
        <taxon>Multicrustacea</taxon>
        <taxon>Malacostraca</taxon>
        <taxon>Eumalacostraca</taxon>
        <taxon>Eucarida</taxon>
        <taxon>Decapoda</taxon>
        <taxon>Pleocyemata</taxon>
        <taxon>Anomura</taxon>
        <taxon>Galatheoidea</taxon>
        <taxon>Porcellanidae</taxon>
        <taxon>Petrolisthes</taxon>
    </lineage>
</organism>
<dbReference type="Proteomes" id="UP001286313">
    <property type="component" value="Unassembled WGS sequence"/>
</dbReference>
<gene>
    <name evidence="1" type="ORF">Pcinc_036403</name>
</gene>
<evidence type="ECO:0000313" key="2">
    <source>
        <dbReference type="Proteomes" id="UP001286313"/>
    </source>
</evidence>
<protein>
    <submittedName>
        <fullName evidence="1">Uncharacterized protein</fullName>
    </submittedName>
</protein>
<evidence type="ECO:0000313" key="1">
    <source>
        <dbReference type="EMBL" id="KAK3857343.1"/>
    </source>
</evidence>
<reference evidence="1" key="1">
    <citation type="submission" date="2023-10" db="EMBL/GenBank/DDBJ databases">
        <title>Genome assemblies of two species of porcelain crab, Petrolisthes cinctipes and Petrolisthes manimaculis (Anomura: Porcellanidae).</title>
        <authorList>
            <person name="Angst P."/>
        </authorList>
    </citation>
    <scope>NUCLEOTIDE SEQUENCE</scope>
    <source>
        <strain evidence="1">PB745_01</strain>
        <tissue evidence="1">Gill</tissue>
    </source>
</reference>